<sequence length="341" mass="37737">MPPRFEIKAYLDKPYSSEIAELNNGRTSASGLEQYTPDQVFAYFLRRLLTDEAKQRFFQEIYLPAQDRAPDNAAARQALYQHMSQKVLTVTPPPPKKGRDLYSVRIEAPSGEKAADWTNNFLNQVAEDATRSLFNDAEKAIALQMQNTERDLEEKLRITEQTRNDRQAQLTEALQVALAVGIRDPQMTSAQPPRQDGVASVIDGSRLYAHGSKSLQAELAVLKNRKDDAPFVDGLRAAQSQLRLLSELKTAEKKFKIFHIDGQVIAPEKPFAPKKSIILALGLFMGLCLGVLTALVRTGVIKQLMAADDTSNTPAYATRNLQPAFTSTTSSTATATAKQLV</sequence>
<protein>
    <recommendedName>
        <fullName evidence="2">Tyrosine-protein kinase G-rich domain-containing protein</fullName>
    </recommendedName>
</protein>
<keyword evidence="4" id="KW-1185">Reference proteome</keyword>
<accession>A0A240UFQ7</accession>
<feature type="domain" description="Tyrosine-protein kinase G-rich" evidence="2">
    <location>
        <begin position="263"/>
        <end position="298"/>
    </location>
</feature>
<dbReference type="Proteomes" id="UP000194440">
    <property type="component" value="Chromosome"/>
</dbReference>
<dbReference type="Pfam" id="PF13807">
    <property type="entry name" value="GNVR"/>
    <property type="match status" value="1"/>
</dbReference>
<dbReference type="SUPFAM" id="SSF160355">
    <property type="entry name" value="Bacterial polysaccharide co-polymerase-like"/>
    <property type="match status" value="1"/>
</dbReference>
<dbReference type="Gene3D" id="3.30.1890.10">
    <property type="entry name" value="FepE-like"/>
    <property type="match status" value="1"/>
</dbReference>
<proteinExistence type="predicted"/>
<keyword evidence="1" id="KW-1133">Transmembrane helix</keyword>
<name>A0A240UFQ7_9BURK</name>
<reference evidence="3" key="1">
    <citation type="submission" date="2017-05" db="EMBL/GenBank/DDBJ databases">
        <title>Polyphasic characterization of four soil-derived phenanthrene-degrading Acidovorax strains and proposal of Acidovorax phenanthrenivorans sp. nov.</title>
        <authorList>
            <person name="Singleton D."/>
            <person name="Lee J."/>
            <person name="Dickey A.N."/>
            <person name="Stroud A."/>
            <person name="Scholl E.H."/>
            <person name="Wright F.A."/>
            <person name="Aitken M.D."/>
        </authorList>
    </citation>
    <scope>NUCLEOTIDE SEQUENCE</scope>
    <source>
        <strain evidence="3">P4</strain>
    </source>
</reference>
<evidence type="ECO:0000256" key="1">
    <source>
        <dbReference type="SAM" id="Phobius"/>
    </source>
</evidence>
<evidence type="ECO:0000313" key="4">
    <source>
        <dbReference type="Proteomes" id="UP000194440"/>
    </source>
</evidence>
<feature type="transmembrane region" description="Helical" evidence="1">
    <location>
        <begin position="277"/>
        <end position="296"/>
    </location>
</feature>
<gene>
    <name evidence="3" type="ORF">CBP36_17275</name>
</gene>
<dbReference type="AlphaFoldDB" id="A0A240UFQ7"/>
<evidence type="ECO:0000313" key="3">
    <source>
        <dbReference type="EMBL" id="ART60334.1"/>
    </source>
</evidence>
<organism evidence="3 4">
    <name type="scientific">Acidovorax carolinensis</name>
    <dbReference type="NCBI Taxonomy" id="553814"/>
    <lineage>
        <taxon>Bacteria</taxon>
        <taxon>Pseudomonadati</taxon>
        <taxon>Pseudomonadota</taxon>
        <taxon>Betaproteobacteria</taxon>
        <taxon>Burkholderiales</taxon>
        <taxon>Comamonadaceae</taxon>
        <taxon>Acidovorax</taxon>
    </lineage>
</organism>
<keyword evidence="1" id="KW-0472">Membrane</keyword>
<dbReference type="InterPro" id="IPR032807">
    <property type="entry name" value="GNVR"/>
</dbReference>
<evidence type="ECO:0000259" key="2">
    <source>
        <dbReference type="Pfam" id="PF13807"/>
    </source>
</evidence>
<dbReference type="EMBL" id="CP021366">
    <property type="protein sequence ID" value="ART60334.1"/>
    <property type="molecule type" value="Genomic_DNA"/>
</dbReference>
<dbReference type="KEGG" id="acip:CBP36_17275"/>
<keyword evidence="1" id="KW-0812">Transmembrane</keyword>